<dbReference type="InterPro" id="IPR009030">
    <property type="entry name" value="Growth_fac_rcpt_cys_sf"/>
</dbReference>
<gene>
    <name evidence="2" type="ORF">THAOC_08905</name>
</gene>
<dbReference type="SMART" id="SM01411">
    <property type="entry name" value="Ephrin_rec_like"/>
    <property type="match status" value="6"/>
</dbReference>
<organism evidence="2 3">
    <name type="scientific">Thalassiosira oceanica</name>
    <name type="common">Marine diatom</name>
    <dbReference type="NCBI Taxonomy" id="159749"/>
    <lineage>
        <taxon>Eukaryota</taxon>
        <taxon>Sar</taxon>
        <taxon>Stramenopiles</taxon>
        <taxon>Ochrophyta</taxon>
        <taxon>Bacillariophyta</taxon>
        <taxon>Coscinodiscophyceae</taxon>
        <taxon>Thalassiosirophycidae</taxon>
        <taxon>Thalassiosirales</taxon>
        <taxon>Thalassiosiraceae</taxon>
        <taxon>Thalassiosira</taxon>
    </lineage>
</organism>
<feature type="region of interest" description="Disordered" evidence="1">
    <location>
        <begin position="246"/>
        <end position="270"/>
    </location>
</feature>
<proteinExistence type="predicted"/>
<dbReference type="OrthoDB" id="439917at2759"/>
<keyword evidence="3" id="KW-1185">Reference proteome</keyword>
<sequence length="701" mass="75804">GHTDHFFAGSAVGGGISQHSQGTAAATATVPLRGFICDRRSAHEPCEVCHLGFYCENETAMLPCPSAEFFCPVGSVTPVRVEQGFYSLPLATNHSRHYEEPCPEGFFCTNGVKTICPKGYYCGREMLTSPVPCGEEYLYCQEGSVRPQLAKEGWFTTGGTPSTRDGQVIAPMGFFATRGVLKQCSAGYFGSNLGQVTEECSGECDPGWYCPEGSQSPRQVACGSENVYCPKGSASPQQVQQGYYTTSQEEPCPPGTYREDETAGDVKPSPVTSFKPHRKCIRCPNGTFKYLPGDQASLCRECGPAAVNNFFRTSCDCHQSATDREVDPLIFDVLLGACFKKSQYTKPPDDHIPPSSQLTKTHEHPCELGHFCHLGVQYKCPRGSFGDRQKETYHQCSGLCEPGFFCEEGSPTPTQYACGGPDVYCPRGSSAPQYVREGYYTPENEEHKTTQILCPPGSYCREGLRIPCPASRFGSSSGQHDAHCDGVCEPGYFCPSDSTSSTQTPCGNSSVYCPEASATPIIVDQGYYSASDTNLPADFYSGPNSTHHKQVMCEIGYYCSGGIKYSCPAGTYGTVQGAHDASQCQECEAGYYCTSHPGPPTTNETRIECGKEDMFCPAGSDYPRQVDQGYFSINEYSQEIEDNSTAMTRTAQVISPKGWYAVGGVKRPCPAGTYGDTEGLSTRDCSGFCMIATFSSSPGTS</sequence>
<evidence type="ECO:0000313" key="3">
    <source>
        <dbReference type="Proteomes" id="UP000266841"/>
    </source>
</evidence>
<name>K0SWJ8_THAOC</name>
<reference evidence="2 3" key="1">
    <citation type="journal article" date="2012" name="Genome Biol.">
        <title>Genome and low-iron response of an oceanic diatom adapted to chronic iron limitation.</title>
        <authorList>
            <person name="Lommer M."/>
            <person name="Specht M."/>
            <person name="Roy A.S."/>
            <person name="Kraemer L."/>
            <person name="Andreson R."/>
            <person name="Gutowska M.A."/>
            <person name="Wolf J."/>
            <person name="Bergner S.V."/>
            <person name="Schilhabel M.B."/>
            <person name="Klostermeier U.C."/>
            <person name="Beiko R.G."/>
            <person name="Rosenstiel P."/>
            <person name="Hippler M."/>
            <person name="Laroche J."/>
        </authorList>
    </citation>
    <scope>NUCLEOTIDE SEQUENCE [LARGE SCALE GENOMIC DNA]</scope>
    <source>
        <strain evidence="2 3">CCMP1005</strain>
    </source>
</reference>
<evidence type="ECO:0008006" key="4">
    <source>
        <dbReference type="Google" id="ProtNLM"/>
    </source>
</evidence>
<dbReference type="SUPFAM" id="SSF57184">
    <property type="entry name" value="Growth factor receptor domain"/>
    <property type="match status" value="1"/>
</dbReference>
<dbReference type="OMA" id="CAWLCPN"/>
<dbReference type="Proteomes" id="UP000266841">
    <property type="component" value="Unassembled WGS sequence"/>
</dbReference>
<dbReference type="PANTHER" id="PTHR47236">
    <property type="entry name" value="GENE, 32742-RELATED-RELATED"/>
    <property type="match status" value="1"/>
</dbReference>
<dbReference type="eggNOG" id="ENOG502QWBD">
    <property type="taxonomic scope" value="Eukaryota"/>
</dbReference>
<feature type="non-terminal residue" evidence="2">
    <location>
        <position position="1"/>
    </location>
</feature>
<evidence type="ECO:0000256" key="1">
    <source>
        <dbReference type="SAM" id="MobiDB-lite"/>
    </source>
</evidence>
<dbReference type="PANTHER" id="PTHR47236:SF5">
    <property type="entry name" value="GENE, 32742-RELATED"/>
    <property type="match status" value="1"/>
</dbReference>
<dbReference type="EMBL" id="AGNL01009537">
    <property type="protein sequence ID" value="EJK69800.1"/>
    <property type="molecule type" value="Genomic_DNA"/>
</dbReference>
<accession>K0SWJ8</accession>
<dbReference type="AlphaFoldDB" id="K0SWJ8"/>
<protein>
    <recommendedName>
        <fullName evidence="4">Tyrosine-protein kinase ephrin type A/B receptor-like domain-containing protein</fullName>
    </recommendedName>
</protein>
<comment type="caution">
    <text evidence="2">The sequence shown here is derived from an EMBL/GenBank/DDBJ whole genome shotgun (WGS) entry which is preliminary data.</text>
</comment>
<evidence type="ECO:0000313" key="2">
    <source>
        <dbReference type="EMBL" id="EJK69800.1"/>
    </source>
</evidence>